<keyword evidence="2" id="KW-0238">DNA-binding</keyword>
<geneLocation type="plasmid" evidence="4 5">
    <name>lp17</name>
</geneLocation>
<protein>
    <submittedName>
        <fullName evidence="4">DnaB-like helicase N-terminal domain-containing protein</fullName>
    </submittedName>
</protein>
<dbReference type="Pfam" id="PF00772">
    <property type="entry name" value="DnaB"/>
    <property type="match status" value="1"/>
</dbReference>
<keyword evidence="1" id="KW-0235">DNA replication</keyword>
<name>A0ABZ0CJ49_9SPIR</name>
<feature type="domain" description="DNA helicase DnaB-like N-terminal" evidence="3">
    <location>
        <begin position="18"/>
        <end position="80"/>
    </location>
</feature>
<keyword evidence="5" id="KW-1185">Reference proteome</keyword>
<evidence type="ECO:0000259" key="3">
    <source>
        <dbReference type="Pfam" id="PF00772"/>
    </source>
</evidence>
<dbReference type="InterPro" id="IPR007693">
    <property type="entry name" value="DNA_helicase_DnaB-like_N"/>
</dbReference>
<organism evidence="4 5">
    <name type="scientific">Borreliella lusitaniae</name>
    <dbReference type="NCBI Taxonomy" id="100177"/>
    <lineage>
        <taxon>Bacteria</taxon>
        <taxon>Pseudomonadati</taxon>
        <taxon>Spirochaetota</taxon>
        <taxon>Spirochaetia</taxon>
        <taxon>Spirochaetales</taxon>
        <taxon>Borreliaceae</taxon>
        <taxon>Borreliella</taxon>
    </lineage>
</organism>
<dbReference type="EMBL" id="CP132470">
    <property type="protein sequence ID" value="WNY69097.1"/>
    <property type="molecule type" value="Genomic_DNA"/>
</dbReference>
<accession>A0ABZ0CJ49</accession>
<dbReference type="Proteomes" id="UP001301963">
    <property type="component" value="Plasmid lp17"/>
</dbReference>
<evidence type="ECO:0000313" key="4">
    <source>
        <dbReference type="EMBL" id="WNY69097.1"/>
    </source>
</evidence>
<gene>
    <name evidence="4" type="ORF">QIA44_04525</name>
</gene>
<keyword evidence="4" id="KW-0614">Plasmid</keyword>
<dbReference type="SUPFAM" id="SSF48024">
    <property type="entry name" value="N-terminal domain of DnaB helicase"/>
    <property type="match status" value="1"/>
</dbReference>
<sequence length="81" mass="9581">MKNSFYIKEIIEKFSLFNRDSENIVIGRMLNNAIEIEEVLFYLNPKDFDLDIKIKEFLLVCMLNLHKKGLYIDPIIVLTSL</sequence>
<proteinExistence type="predicted"/>
<reference evidence="4" key="1">
    <citation type="submission" date="2023-07" db="EMBL/GenBank/DDBJ databases">
        <title>Genome sequencing of multiple Borrelia sensu lato isolates.</title>
        <authorList>
            <person name="Mongodin E.F."/>
            <person name="Rudenko N."/>
            <person name="Fraser C.M."/>
            <person name="Schutzer S."/>
            <person name="Luft B."/>
            <person name="Morgan R."/>
            <person name="Chastens S."/>
            <person name="Qiu W."/>
        </authorList>
    </citation>
    <scope>NUCLEOTIDE SEQUENCE [LARGE SCALE GENOMIC DNA]</scope>
    <source>
        <strain evidence="4">PotiB3</strain>
    </source>
</reference>
<dbReference type="InterPro" id="IPR036185">
    <property type="entry name" value="DNA_heli_DnaB-like_N_sf"/>
</dbReference>
<evidence type="ECO:0000313" key="5">
    <source>
        <dbReference type="Proteomes" id="UP001301963"/>
    </source>
</evidence>
<evidence type="ECO:0000256" key="2">
    <source>
        <dbReference type="ARBA" id="ARBA00023125"/>
    </source>
</evidence>
<evidence type="ECO:0000256" key="1">
    <source>
        <dbReference type="ARBA" id="ARBA00022705"/>
    </source>
</evidence>
<dbReference type="RefSeq" id="WP_316384024.1">
    <property type="nucleotide sequence ID" value="NZ_CP132470.1"/>
</dbReference>